<keyword evidence="16" id="KW-1185">Reference proteome</keyword>
<evidence type="ECO:0000256" key="12">
    <source>
        <dbReference type="ARBA" id="ARBA00066564"/>
    </source>
</evidence>
<keyword evidence="7 14" id="KW-0560">Oxidoreductase</keyword>
<keyword evidence="4 13" id="KW-0349">Heme</keyword>
<evidence type="ECO:0000256" key="15">
    <source>
        <dbReference type="SAM" id="Phobius"/>
    </source>
</evidence>
<keyword evidence="15" id="KW-1133">Transmembrane helix</keyword>
<dbReference type="Gene3D" id="1.10.630.10">
    <property type="entry name" value="Cytochrome P450"/>
    <property type="match status" value="1"/>
</dbReference>
<comment type="function">
    <text evidence="11">Catalyzes the 3'5'-hydroxylation of naringenin and eriodictyol to form 5,7,3,'4',5'-pentahydroxyflavanone and 3',5'-hydroxylation of dihydrokaempferol and dihydroquercetin to form dihydromyricetin.</text>
</comment>
<evidence type="ECO:0000256" key="9">
    <source>
        <dbReference type="ARBA" id="ARBA00023033"/>
    </source>
</evidence>
<dbReference type="InterPro" id="IPR017972">
    <property type="entry name" value="Cyt_P450_CS"/>
</dbReference>
<dbReference type="PRINTS" id="PR00463">
    <property type="entry name" value="EP450I"/>
</dbReference>
<evidence type="ECO:0000313" key="16">
    <source>
        <dbReference type="Proteomes" id="UP000087766"/>
    </source>
</evidence>
<dbReference type="SUPFAM" id="SSF48264">
    <property type="entry name" value="Cytochrome P450"/>
    <property type="match status" value="1"/>
</dbReference>
<keyword evidence="6" id="KW-0521">NADP</keyword>
<evidence type="ECO:0000256" key="10">
    <source>
        <dbReference type="ARBA" id="ARBA00050521"/>
    </source>
</evidence>
<dbReference type="RefSeq" id="XP_014517065.2">
    <property type="nucleotide sequence ID" value="XM_014661579.2"/>
</dbReference>
<dbReference type="GO" id="GO:0020037">
    <property type="term" value="F:heme binding"/>
    <property type="evidence" value="ECO:0007669"/>
    <property type="project" value="InterPro"/>
</dbReference>
<gene>
    <name evidence="17" type="primary">LOC106774548</name>
</gene>
<dbReference type="Gramene" id="Vradi10g05710.1">
    <property type="protein sequence ID" value="Vradi10g05710.1"/>
    <property type="gene ID" value="Vradi10g05710"/>
</dbReference>
<protein>
    <recommendedName>
        <fullName evidence="12">flavonoid 3',5'-hydroxylase</fullName>
        <ecNumber evidence="12">1.14.14.81</ecNumber>
    </recommendedName>
</protein>
<sequence length="534" mass="60105">MSPELSNSPHLVHSQFVRFMFVIMDTLFLVKEISASILIFLVTLLSIRTLFKRRGRKLPPGPRGWPVVGALPLMGSMPHVTLANMAKKYGSVMYLKMGSNNMVVASTPAAARAFLKTLDQNFSNRPPNAGATHLAYDAQDMVFAEYGSRWKLLRKLSNLHMLGGKALDEWGKVREEEMGQMLGSMYECSKKGEAVVVPEMLTYSMANMIGQVILSRRVFETKGSDSNQFKDMVVELMTVAGYFNIGDFIPFLAKLDLQGIQRGMKHLHNKFDVLLTNMIQDHVASKHKRTNKPDFLDMVMAHYGGEHDAHGDKLSLINVKALLLNLFTAGTDTSSSIIEWSLAEMLKNPSIMKKAHEEMDKVIGRERRLKESDIANLPYFQAICKETYRKHPSTPLNLPRISNQPCQVNGFYIPENTRLSVNIWAIGRDPQVWDKPLEFKPERFLSGRNKMIDPRGNDFELIPFGAGRRICAGTRMGIVLVHYILGTLVHSFDWKVPLEVGELNMDEAFGLALQKKVPLAALVTPRLTPNAYIP</sequence>
<dbReference type="GeneID" id="106774548"/>
<dbReference type="PRINTS" id="PR00385">
    <property type="entry name" value="P450"/>
</dbReference>
<comment type="cofactor">
    <cofactor evidence="1 13">
        <name>heme</name>
        <dbReference type="ChEBI" id="CHEBI:30413"/>
    </cofactor>
</comment>
<reference evidence="16" key="1">
    <citation type="journal article" date="2014" name="Nat. Commun.">
        <title>Genome sequence of mungbean and insights into evolution within Vigna species.</title>
        <authorList>
            <person name="Kang Y.J."/>
            <person name="Kim S.K."/>
            <person name="Kim M.Y."/>
            <person name="Lestari P."/>
            <person name="Kim K.H."/>
            <person name="Ha B.K."/>
            <person name="Jun T.H."/>
            <person name="Hwang W.J."/>
            <person name="Lee T."/>
            <person name="Lee J."/>
            <person name="Shim S."/>
            <person name="Yoon M.Y."/>
            <person name="Jang Y.E."/>
            <person name="Han K.S."/>
            <person name="Taeprayoon P."/>
            <person name="Yoon N."/>
            <person name="Somta P."/>
            <person name="Tanya P."/>
            <person name="Kim K.S."/>
            <person name="Gwag J.G."/>
            <person name="Moon J.K."/>
            <person name="Lee Y.H."/>
            <person name="Park B.S."/>
            <person name="Bombarely A."/>
            <person name="Doyle J.J."/>
            <person name="Jackson S.A."/>
            <person name="Schafleitner R."/>
            <person name="Srinives P."/>
            <person name="Varshney R.K."/>
            <person name="Lee S.H."/>
        </authorList>
    </citation>
    <scope>NUCLEOTIDE SEQUENCE [LARGE SCALE GENOMIC DNA]</scope>
    <source>
        <strain evidence="16">cv. VC1973A</strain>
    </source>
</reference>
<feature type="binding site" description="axial binding residue" evidence="13">
    <location>
        <position position="471"/>
    </location>
    <ligand>
        <name>heme</name>
        <dbReference type="ChEBI" id="CHEBI:30413"/>
    </ligand>
    <ligandPart>
        <name>Fe</name>
        <dbReference type="ChEBI" id="CHEBI:18248"/>
    </ligandPart>
</feature>
<evidence type="ECO:0000256" key="5">
    <source>
        <dbReference type="ARBA" id="ARBA00022723"/>
    </source>
</evidence>
<dbReference type="PANTHER" id="PTHR47944">
    <property type="entry name" value="CYTOCHROME P450 98A9"/>
    <property type="match status" value="1"/>
</dbReference>
<dbReference type="FunFam" id="1.10.630.10:FF:000111">
    <property type="entry name" value="Flavonoid 3',5'-hydroxylase 2"/>
    <property type="match status" value="1"/>
</dbReference>
<dbReference type="PROSITE" id="PS00086">
    <property type="entry name" value="CYTOCHROME_P450"/>
    <property type="match status" value="1"/>
</dbReference>
<dbReference type="EC" id="1.14.14.81" evidence="12"/>
<evidence type="ECO:0000256" key="7">
    <source>
        <dbReference type="ARBA" id="ARBA00023002"/>
    </source>
</evidence>
<dbReference type="Pfam" id="PF00067">
    <property type="entry name" value="p450"/>
    <property type="match status" value="1"/>
</dbReference>
<keyword evidence="8 13" id="KW-0408">Iron</keyword>
<dbReference type="PANTHER" id="PTHR47944:SF18">
    <property type="entry name" value="FLAVONOID 3'-MONOOXYGENASE"/>
    <property type="match status" value="1"/>
</dbReference>
<evidence type="ECO:0000256" key="6">
    <source>
        <dbReference type="ARBA" id="ARBA00022857"/>
    </source>
</evidence>
<evidence type="ECO:0000256" key="1">
    <source>
        <dbReference type="ARBA" id="ARBA00001971"/>
    </source>
</evidence>
<comment type="catalytic activity">
    <reaction evidence="10">
        <text>a 3',5'-unsubstituted flavanone + 2 reduced [NADPH--hemoprotein reductase] + 2 O2 = a 3',5'-dihydroxyflavanone + 2 oxidized [NADPH--hemoprotein reductase] + 2 H2O + 2 H(+)</text>
        <dbReference type="Rhea" id="RHEA:55448"/>
        <dbReference type="Rhea" id="RHEA-COMP:11964"/>
        <dbReference type="Rhea" id="RHEA-COMP:11965"/>
        <dbReference type="ChEBI" id="CHEBI:15377"/>
        <dbReference type="ChEBI" id="CHEBI:15378"/>
        <dbReference type="ChEBI" id="CHEBI:15379"/>
        <dbReference type="ChEBI" id="CHEBI:48025"/>
        <dbReference type="ChEBI" id="CHEBI:57618"/>
        <dbReference type="ChEBI" id="CHEBI:58210"/>
        <dbReference type="ChEBI" id="CHEBI:138897"/>
        <dbReference type="EC" id="1.14.14.81"/>
    </reaction>
</comment>
<organism evidence="16 17">
    <name type="scientific">Vigna radiata var. radiata</name>
    <name type="common">Mung bean</name>
    <name type="synonym">Phaseolus aureus</name>
    <dbReference type="NCBI Taxonomy" id="3916"/>
    <lineage>
        <taxon>Eukaryota</taxon>
        <taxon>Viridiplantae</taxon>
        <taxon>Streptophyta</taxon>
        <taxon>Embryophyta</taxon>
        <taxon>Tracheophyta</taxon>
        <taxon>Spermatophyta</taxon>
        <taxon>Magnoliopsida</taxon>
        <taxon>eudicotyledons</taxon>
        <taxon>Gunneridae</taxon>
        <taxon>Pentapetalae</taxon>
        <taxon>rosids</taxon>
        <taxon>fabids</taxon>
        <taxon>Fabales</taxon>
        <taxon>Fabaceae</taxon>
        <taxon>Papilionoideae</taxon>
        <taxon>50 kb inversion clade</taxon>
        <taxon>NPAAA clade</taxon>
        <taxon>indigoferoid/millettioid clade</taxon>
        <taxon>Phaseoleae</taxon>
        <taxon>Vigna</taxon>
    </lineage>
</organism>
<reference evidence="17" key="2">
    <citation type="submission" date="2025-08" db="UniProtKB">
        <authorList>
            <consortium name="RefSeq"/>
        </authorList>
    </citation>
    <scope>IDENTIFICATION</scope>
    <source>
        <tissue evidence="17">Leaf</tissue>
    </source>
</reference>
<comment type="similarity">
    <text evidence="3 14">Belongs to the cytochrome P450 family.</text>
</comment>
<evidence type="ECO:0000256" key="3">
    <source>
        <dbReference type="ARBA" id="ARBA00010617"/>
    </source>
</evidence>
<dbReference type="GO" id="GO:0033772">
    <property type="term" value="F:flavonoid 3',5'-hydroxylase activity"/>
    <property type="evidence" value="ECO:0007669"/>
    <property type="project" value="UniProtKB-EC"/>
</dbReference>
<dbReference type="Proteomes" id="UP000087766">
    <property type="component" value="Chromosome 10"/>
</dbReference>
<feature type="transmembrane region" description="Helical" evidence="15">
    <location>
        <begin position="20"/>
        <end position="47"/>
    </location>
</feature>
<dbReference type="InterPro" id="IPR036396">
    <property type="entry name" value="Cyt_P450_sf"/>
</dbReference>
<evidence type="ECO:0000256" key="8">
    <source>
        <dbReference type="ARBA" id="ARBA00023004"/>
    </source>
</evidence>
<dbReference type="GO" id="GO:0005506">
    <property type="term" value="F:iron ion binding"/>
    <property type="evidence" value="ECO:0007669"/>
    <property type="project" value="InterPro"/>
</dbReference>
<keyword evidence="5 13" id="KW-0479">Metal-binding</keyword>
<evidence type="ECO:0000256" key="4">
    <source>
        <dbReference type="ARBA" id="ARBA00022617"/>
    </source>
</evidence>
<evidence type="ECO:0000256" key="2">
    <source>
        <dbReference type="ARBA" id="ARBA00004935"/>
    </source>
</evidence>
<accession>A0A1S3VFL2</accession>
<evidence type="ECO:0000256" key="11">
    <source>
        <dbReference type="ARBA" id="ARBA00058000"/>
    </source>
</evidence>
<name>A0A1S3VFL2_VIGRR</name>
<dbReference type="OrthoDB" id="2789670at2759"/>
<keyword evidence="9 14" id="KW-0503">Monooxygenase</keyword>
<dbReference type="SMR" id="A0A1S3VFL2"/>
<dbReference type="KEGG" id="vra:106774548"/>
<evidence type="ECO:0000313" key="17">
    <source>
        <dbReference type="RefSeq" id="XP_014517065.2"/>
    </source>
</evidence>
<dbReference type="InterPro" id="IPR001128">
    <property type="entry name" value="Cyt_P450"/>
</dbReference>
<proteinExistence type="inferred from homology"/>
<dbReference type="InterPro" id="IPR002401">
    <property type="entry name" value="Cyt_P450_E_grp-I"/>
</dbReference>
<dbReference type="AlphaFoldDB" id="A0A1S3VFL2"/>
<comment type="pathway">
    <text evidence="2">Pigment biosynthesis; anthocyanin biosynthesis.</text>
</comment>
<keyword evidence="15" id="KW-0812">Transmembrane</keyword>
<dbReference type="STRING" id="3916.A0A1S3VFL2"/>
<evidence type="ECO:0000256" key="13">
    <source>
        <dbReference type="PIRSR" id="PIRSR602401-1"/>
    </source>
</evidence>
<evidence type="ECO:0000256" key="14">
    <source>
        <dbReference type="RuleBase" id="RU000461"/>
    </source>
</evidence>
<keyword evidence="15" id="KW-0472">Membrane</keyword>